<evidence type="ECO:0000256" key="5">
    <source>
        <dbReference type="ARBA" id="ARBA00022927"/>
    </source>
</evidence>
<reference evidence="11 12" key="1">
    <citation type="submission" date="2018-03" db="EMBL/GenBank/DDBJ databases">
        <title>Whole genome analyses suggest that Burkholderia sensu lato contains two further novel genera in the rhizoxinica-symbiotica group Mycetohabitans gen. nov., and Trinickia gen. nov.: implications for the evolution of diazotrophy and nodulation in the Burkholderiaceae.</title>
        <authorList>
            <person name="Estrada De Los Santos P."/>
            <person name="Palmer M."/>
            <person name="Chavez-Ramirez B."/>
            <person name="Steenkamp E.T."/>
            <person name="Hirsch A.M."/>
            <person name="Manyaka P."/>
            <person name="Maluk M."/>
            <person name="Lafos M."/>
            <person name="Crook M."/>
            <person name="Gross E."/>
            <person name="Simon M.F."/>
            <person name="Bueno Dos Reis Junior F."/>
            <person name="Poole P.S."/>
            <person name="Venter S.N."/>
            <person name="James E.K."/>
        </authorList>
    </citation>
    <scope>NUCLEOTIDE SEQUENCE [LARGE SCALE GENOMIC DNA]</scope>
    <source>
        <strain evidence="11 12">JPY-366</strain>
    </source>
</reference>
<evidence type="ECO:0000313" key="11">
    <source>
        <dbReference type="EMBL" id="PTB17528.1"/>
    </source>
</evidence>
<evidence type="ECO:0000256" key="4">
    <source>
        <dbReference type="ARBA" id="ARBA00022692"/>
    </source>
</evidence>
<dbReference type="EMBL" id="PYUC01000018">
    <property type="protein sequence ID" value="PTB17528.1"/>
    <property type="molecule type" value="Genomic_DNA"/>
</dbReference>
<dbReference type="InterPro" id="IPR002898">
    <property type="entry name" value="MotA_ExbB_proton_chnl"/>
</dbReference>
<dbReference type="RefSeq" id="WP_107153827.1">
    <property type="nucleotide sequence ID" value="NZ_PYUC01000018.1"/>
</dbReference>
<comment type="caution">
    <text evidence="11">The sequence shown here is derived from an EMBL/GenBank/DDBJ whole genome shotgun (WGS) entry which is preliminary data.</text>
</comment>
<organism evidence="11 12">
    <name type="scientific">Trinickia symbiotica</name>
    <dbReference type="NCBI Taxonomy" id="863227"/>
    <lineage>
        <taxon>Bacteria</taxon>
        <taxon>Pseudomonadati</taxon>
        <taxon>Pseudomonadota</taxon>
        <taxon>Betaproteobacteria</taxon>
        <taxon>Burkholderiales</taxon>
        <taxon>Burkholderiaceae</taxon>
        <taxon>Trinickia</taxon>
    </lineage>
</organism>
<evidence type="ECO:0000256" key="7">
    <source>
        <dbReference type="ARBA" id="ARBA00023136"/>
    </source>
</evidence>
<feature type="transmembrane region" description="Helical" evidence="9">
    <location>
        <begin position="114"/>
        <end position="136"/>
    </location>
</feature>
<dbReference type="PANTHER" id="PTHR30625">
    <property type="entry name" value="PROTEIN TOLQ"/>
    <property type="match status" value="1"/>
</dbReference>
<dbReference type="InterPro" id="IPR050790">
    <property type="entry name" value="ExbB/TolQ_transport"/>
</dbReference>
<dbReference type="PANTHER" id="PTHR30625:SF15">
    <property type="entry name" value="BIOPOLYMER TRANSPORT PROTEIN EXBB"/>
    <property type="match status" value="1"/>
</dbReference>
<accession>A0A2T3XM00</accession>
<evidence type="ECO:0000256" key="8">
    <source>
        <dbReference type="RuleBase" id="RU004057"/>
    </source>
</evidence>
<dbReference type="Proteomes" id="UP000240638">
    <property type="component" value="Unassembled WGS sequence"/>
</dbReference>
<name>A0A2T3XM00_9BURK</name>
<evidence type="ECO:0000259" key="10">
    <source>
        <dbReference type="Pfam" id="PF01618"/>
    </source>
</evidence>
<evidence type="ECO:0000256" key="6">
    <source>
        <dbReference type="ARBA" id="ARBA00022989"/>
    </source>
</evidence>
<feature type="transmembrane region" description="Helical" evidence="9">
    <location>
        <begin position="12"/>
        <end position="33"/>
    </location>
</feature>
<gene>
    <name evidence="11" type="ORF">C9I57_28005</name>
</gene>
<protein>
    <submittedName>
        <fullName evidence="11">MotA/TolQ/ExbB proton channel family protein</fullName>
    </submittedName>
</protein>
<keyword evidence="6 9" id="KW-1133">Transmembrane helix</keyword>
<proteinExistence type="inferred from homology"/>
<feature type="domain" description="MotA/TolQ/ExbB proton channel" evidence="10">
    <location>
        <begin position="86"/>
        <end position="185"/>
    </location>
</feature>
<feature type="transmembrane region" description="Helical" evidence="9">
    <location>
        <begin position="156"/>
        <end position="180"/>
    </location>
</feature>
<evidence type="ECO:0000256" key="1">
    <source>
        <dbReference type="ARBA" id="ARBA00004651"/>
    </source>
</evidence>
<evidence type="ECO:0000313" key="12">
    <source>
        <dbReference type="Proteomes" id="UP000240638"/>
    </source>
</evidence>
<keyword evidence="5 8" id="KW-0653">Protein transport</keyword>
<evidence type="ECO:0000256" key="9">
    <source>
        <dbReference type="SAM" id="Phobius"/>
    </source>
</evidence>
<keyword evidence="7 9" id="KW-0472">Membrane</keyword>
<evidence type="ECO:0000256" key="3">
    <source>
        <dbReference type="ARBA" id="ARBA00022475"/>
    </source>
</evidence>
<sequence length="245" mass="25791">MNILQQFLSLSTQSAGIIPILALLFLVVLAVAIERVAFFAKAAPSGAEIDHRLNSLDFHDERSVNEVATRYRSTVYGATLQAVVEARSLNPDEMDRYIDEAIVRTLPQLDRHLWMLDTAVTLGPLIGLLGTIIGITESFNVLGAAGPSAGAVTGGISHALIATGCGLLVAIVGVAANGYFAKRVRLAMLCLDLIKLASVKRTHLVGRSTAGTAGIAGAADTRERQEHVASVRAMSRTMASDASGA</sequence>
<keyword evidence="3" id="KW-1003">Cell membrane</keyword>
<keyword evidence="2 8" id="KW-0813">Transport</keyword>
<comment type="similarity">
    <text evidence="8">Belongs to the exbB/tolQ family.</text>
</comment>
<evidence type="ECO:0000256" key="2">
    <source>
        <dbReference type="ARBA" id="ARBA00022448"/>
    </source>
</evidence>
<dbReference type="GO" id="GO:0005886">
    <property type="term" value="C:plasma membrane"/>
    <property type="evidence" value="ECO:0007669"/>
    <property type="project" value="UniProtKB-SubCell"/>
</dbReference>
<keyword evidence="4 9" id="KW-0812">Transmembrane</keyword>
<dbReference type="Pfam" id="PF01618">
    <property type="entry name" value="MotA_ExbB"/>
    <property type="match status" value="1"/>
</dbReference>
<comment type="subcellular location">
    <subcellularLocation>
        <location evidence="1">Cell membrane</location>
        <topology evidence="1">Multi-pass membrane protein</topology>
    </subcellularLocation>
    <subcellularLocation>
        <location evidence="8">Membrane</location>
        <topology evidence="8">Multi-pass membrane protein</topology>
    </subcellularLocation>
</comment>
<dbReference type="AlphaFoldDB" id="A0A2T3XM00"/>
<dbReference type="GO" id="GO:0017038">
    <property type="term" value="P:protein import"/>
    <property type="evidence" value="ECO:0007669"/>
    <property type="project" value="TreeGrafter"/>
</dbReference>